<sequence>MRNSFWQRFLDELRAAWKGPPPPIIDRDSVSLALKSTLKEDFCYGVELLDDDKTPMDFVADALQRHARMDSRDAQFVTVHIHAHGGILLSTATLEDAQAVARGITDDATRHGFPLVCRVVHRKTPPGDA</sequence>
<accession>A0ABY6BMP1</accession>
<keyword evidence="2" id="KW-0645">Protease</keyword>
<dbReference type="GO" id="GO:0008233">
    <property type="term" value="F:peptidase activity"/>
    <property type="evidence" value="ECO:0007669"/>
    <property type="project" value="UniProtKB-KW"/>
</dbReference>
<dbReference type="Proteomes" id="UP001064632">
    <property type="component" value="Chromosome"/>
</dbReference>
<dbReference type="InterPro" id="IPR014719">
    <property type="entry name" value="Ribosomal_bL12_C/ClpS-like"/>
</dbReference>
<proteinExistence type="predicted"/>
<dbReference type="SUPFAM" id="SSF54736">
    <property type="entry name" value="ClpS-like"/>
    <property type="match status" value="1"/>
</dbReference>
<protein>
    <submittedName>
        <fullName evidence="2">ATP-dependent Clp protease adaptor ClpS</fullName>
    </submittedName>
</protein>
<evidence type="ECO:0000313" key="2">
    <source>
        <dbReference type="EMBL" id="UXI70325.1"/>
    </source>
</evidence>
<dbReference type="EMBL" id="CP104694">
    <property type="protein sequence ID" value="UXI70325.1"/>
    <property type="molecule type" value="Genomic_DNA"/>
</dbReference>
<evidence type="ECO:0000259" key="1">
    <source>
        <dbReference type="Pfam" id="PF02617"/>
    </source>
</evidence>
<reference evidence="2" key="1">
    <citation type="submission" date="2022-09" db="EMBL/GenBank/DDBJ databases">
        <title>Tahibacter sp. nov., isolated from a fresh water.</title>
        <authorList>
            <person name="Baek J.H."/>
            <person name="Lee J.K."/>
            <person name="Kim J.M."/>
            <person name="Jeon C.O."/>
        </authorList>
    </citation>
    <scope>NUCLEOTIDE SEQUENCE</scope>
    <source>
        <strain evidence="2">W38</strain>
    </source>
</reference>
<dbReference type="RefSeq" id="WP_261697276.1">
    <property type="nucleotide sequence ID" value="NZ_CP104694.1"/>
</dbReference>
<dbReference type="InterPro" id="IPR003769">
    <property type="entry name" value="ClpS_core"/>
</dbReference>
<feature type="domain" description="Adaptor protein ClpS core" evidence="1">
    <location>
        <begin position="43"/>
        <end position="117"/>
    </location>
</feature>
<evidence type="ECO:0000313" key="3">
    <source>
        <dbReference type="Proteomes" id="UP001064632"/>
    </source>
</evidence>
<keyword evidence="3" id="KW-1185">Reference proteome</keyword>
<organism evidence="2 3">
    <name type="scientific">Tahibacter amnicola</name>
    <dbReference type="NCBI Taxonomy" id="2976241"/>
    <lineage>
        <taxon>Bacteria</taxon>
        <taxon>Pseudomonadati</taxon>
        <taxon>Pseudomonadota</taxon>
        <taxon>Gammaproteobacteria</taxon>
        <taxon>Lysobacterales</taxon>
        <taxon>Rhodanobacteraceae</taxon>
        <taxon>Tahibacter</taxon>
    </lineage>
</organism>
<dbReference type="Gene3D" id="3.30.1390.10">
    <property type="match status" value="1"/>
</dbReference>
<dbReference type="GO" id="GO:0006508">
    <property type="term" value="P:proteolysis"/>
    <property type="evidence" value="ECO:0007669"/>
    <property type="project" value="UniProtKB-KW"/>
</dbReference>
<name>A0ABY6BMP1_9GAMM</name>
<gene>
    <name evidence="2" type="ORF">N4264_12020</name>
</gene>
<dbReference type="Pfam" id="PF02617">
    <property type="entry name" value="ClpS"/>
    <property type="match status" value="1"/>
</dbReference>
<keyword evidence="2" id="KW-0378">Hydrolase</keyword>